<gene>
    <name evidence="2" type="ORF">N0D28_08190</name>
</gene>
<dbReference type="Proteomes" id="UP001060261">
    <property type="component" value="Chromosome"/>
</dbReference>
<feature type="region of interest" description="Disordered" evidence="1">
    <location>
        <begin position="89"/>
        <end position="155"/>
    </location>
</feature>
<dbReference type="InterPro" id="IPR036388">
    <property type="entry name" value="WH-like_DNA-bd_sf"/>
</dbReference>
<evidence type="ECO:0008006" key="4">
    <source>
        <dbReference type="Google" id="ProtNLM"/>
    </source>
</evidence>
<sequence length="341" mass="37526">MSNIKPRGNSFALGMFVHSDVDDSDLTVYEFRVYSHLCRRVGDERRVWEGQKRIAACCKMSRPAVQKALYGLRDKGWLELRERFREEDNSQTTNDIILLGPPASEKGTPRTPERQGPPLRKAPEVDPLEVDPGEGREGDFNNSAEPKPPATPEDQKIDLASDIDLPSQEENDLAPVAPETYPANSAQSTVPGRGAAAGGEDAIVLFHGLLGYGFVSRYQKDLPRWAEQYTPAFIRLARDLANTLPGAKGQFTIADLLNQDSRKPWPVELVQQYKADLKAKHTAPADRVPVLGEILVCGPNSGKVLEVLHADRLVSIQTGPGLADYLTVPWASTQPAVRRSA</sequence>
<dbReference type="Pfam" id="PF13730">
    <property type="entry name" value="HTH_36"/>
    <property type="match status" value="1"/>
</dbReference>
<organism evidence="2 3">
    <name type="scientific">Deinococcus rubellus</name>
    <dbReference type="NCBI Taxonomy" id="1889240"/>
    <lineage>
        <taxon>Bacteria</taxon>
        <taxon>Thermotogati</taxon>
        <taxon>Deinococcota</taxon>
        <taxon>Deinococci</taxon>
        <taxon>Deinococcales</taxon>
        <taxon>Deinococcaceae</taxon>
        <taxon>Deinococcus</taxon>
    </lineage>
</organism>
<dbReference type="RefSeq" id="WP_260559046.1">
    <property type="nucleotide sequence ID" value="NZ_BAABEC010000059.1"/>
</dbReference>
<reference evidence="2" key="1">
    <citation type="submission" date="2022-09" db="EMBL/GenBank/DDBJ databases">
        <title>genome sequence of Deinococcus rubellus.</title>
        <authorList>
            <person name="Srinivasan S."/>
        </authorList>
    </citation>
    <scope>NUCLEOTIDE SEQUENCE</scope>
    <source>
        <strain evidence="2">Ant6</strain>
    </source>
</reference>
<dbReference type="Gene3D" id="1.10.10.10">
    <property type="entry name" value="Winged helix-like DNA-binding domain superfamily/Winged helix DNA-binding domain"/>
    <property type="match status" value="1"/>
</dbReference>
<keyword evidence="3" id="KW-1185">Reference proteome</keyword>
<name>A0ABY5YF04_9DEIO</name>
<accession>A0ABY5YF04</accession>
<evidence type="ECO:0000313" key="3">
    <source>
        <dbReference type="Proteomes" id="UP001060261"/>
    </source>
</evidence>
<evidence type="ECO:0000313" key="2">
    <source>
        <dbReference type="EMBL" id="UWX62751.1"/>
    </source>
</evidence>
<proteinExistence type="predicted"/>
<dbReference type="EMBL" id="CP104213">
    <property type="protein sequence ID" value="UWX62751.1"/>
    <property type="molecule type" value="Genomic_DNA"/>
</dbReference>
<evidence type="ECO:0000256" key="1">
    <source>
        <dbReference type="SAM" id="MobiDB-lite"/>
    </source>
</evidence>
<protein>
    <recommendedName>
        <fullName evidence="4">Helix-turn-helix domain-containing protein</fullName>
    </recommendedName>
</protein>